<dbReference type="Proteomes" id="UP000239735">
    <property type="component" value="Unassembled WGS sequence"/>
</dbReference>
<keyword evidence="2" id="KW-1133">Transmembrane helix</keyword>
<dbReference type="EMBL" id="OKRB01000086">
    <property type="protein sequence ID" value="SPE20971.1"/>
    <property type="molecule type" value="Genomic_DNA"/>
</dbReference>
<evidence type="ECO:0000256" key="1">
    <source>
        <dbReference type="SAM" id="MobiDB-lite"/>
    </source>
</evidence>
<protein>
    <submittedName>
        <fullName evidence="3">Alternative complex III-associated cytoplasmic protein</fullName>
    </submittedName>
</protein>
<feature type="region of interest" description="Disordered" evidence="1">
    <location>
        <begin position="1"/>
        <end position="24"/>
    </location>
</feature>
<evidence type="ECO:0000256" key="2">
    <source>
        <dbReference type="SAM" id="Phobius"/>
    </source>
</evidence>
<reference evidence="4" key="1">
    <citation type="submission" date="2018-02" db="EMBL/GenBank/DDBJ databases">
        <authorList>
            <person name="Hausmann B."/>
        </authorList>
    </citation>
    <scope>NUCLEOTIDE SEQUENCE [LARGE SCALE GENOMIC DNA]</scope>
    <source>
        <strain evidence="4">Peat soil MAG SbA5</strain>
    </source>
</reference>
<sequence length="210" mass="23181">MPTHNHPDRDPSQGHEPEKHEVDASAGYERTDASITGIVVFLTALAIFAAVTGLVCYGIGKVINAHMNKEDGPNTKWTKTVDVRQLGNLPSNPELQNKIATLTQSFPAPRLQFDDGNQDIAELHAREDLLLDNYTWIDQSKGTVRIPIDRAMELIAQQGLQVAPPAQVQPPMTGDNRPVVVMPLTDGFARTAFEQEEEHEEALKAQRGEQ</sequence>
<keyword evidence="2" id="KW-0812">Transmembrane</keyword>
<feature type="compositionally biased region" description="Basic and acidic residues" evidence="1">
    <location>
        <begin position="1"/>
        <end position="23"/>
    </location>
</feature>
<evidence type="ECO:0000313" key="3">
    <source>
        <dbReference type="EMBL" id="SPE20971.1"/>
    </source>
</evidence>
<name>A0A2N9LCK2_9BACT</name>
<dbReference type="AlphaFoldDB" id="A0A2N9LCK2"/>
<keyword evidence="2" id="KW-0472">Membrane</keyword>
<gene>
    <name evidence="3" type="primary">actG</name>
    <name evidence="3" type="ORF">SBA5_30176</name>
</gene>
<proteinExistence type="predicted"/>
<feature type="transmembrane region" description="Helical" evidence="2">
    <location>
        <begin position="35"/>
        <end position="59"/>
    </location>
</feature>
<accession>A0A2N9LCK2</accession>
<dbReference type="OrthoDB" id="129807at2"/>
<evidence type="ECO:0000313" key="4">
    <source>
        <dbReference type="Proteomes" id="UP000239735"/>
    </source>
</evidence>
<organism evidence="3 4">
    <name type="scientific">Candidatus Sulfuritelmatomonas gaucii</name>
    <dbReference type="NCBI Taxonomy" id="2043161"/>
    <lineage>
        <taxon>Bacteria</taxon>
        <taxon>Pseudomonadati</taxon>
        <taxon>Acidobacteriota</taxon>
        <taxon>Terriglobia</taxon>
        <taxon>Terriglobales</taxon>
        <taxon>Acidobacteriaceae</taxon>
        <taxon>Candidatus Sulfuritelmatomonas</taxon>
    </lineage>
</organism>